<evidence type="ECO:0000256" key="4">
    <source>
        <dbReference type="ARBA" id="ARBA00022679"/>
    </source>
</evidence>
<dbReference type="SUPFAM" id="SSF56235">
    <property type="entry name" value="N-terminal nucleophile aminohydrolases (Ntn hydrolases)"/>
    <property type="match status" value="1"/>
</dbReference>
<dbReference type="HAMAP" id="MF_01931">
    <property type="entry name" value="PurF"/>
    <property type="match status" value="1"/>
</dbReference>
<dbReference type="RefSeq" id="WP_014449116.1">
    <property type="nucleotide sequence ID" value="NC_017094.1"/>
</dbReference>
<dbReference type="GO" id="GO:0051539">
    <property type="term" value="F:4 iron, 4 sulfur cluster binding"/>
    <property type="evidence" value="ECO:0007669"/>
    <property type="project" value="UniProtKB-KW"/>
</dbReference>
<dbReference type="GO" id="GO:0000287">
    <property type="term" value="F:magnesium ion binding"/>
    <property type="evidence" value="ECO:0007669"/>
    <property type="project" value="UniProtKB-UniRule"/>
</dbReference>
<keyword evidence="14" id="KW-1185">Reference proteome</keyword>
<dbReference type="CDD" id="cd00715">
    <property type="entry name" value="GPATase_N"/>
    <property type="match status" value="1"/>
</dbReference>
<feature type="binding site" evidence="7 11">
    <location>
        <position position="399"/>
    </location>
    <ligand>
        <name>[4Fe-4S] cluster</name>
        <dbReference type="ChEBI" id="CHEBI:49883"/>
    </ligand>
</feature>
<dbReference type="InterPro" id="IPR029057">
    <property type="entry name" value="PRTase-like"/>
</dbReference>
<dbReference type="SUPFAM" id="SSF53271">
    <property type="entry name" value="PRTase-like"/>
    <property type="match status" value="1"/>
</dbReference>
<dbReference type="InterPro" id="IPR005854">
    <property type="entry name" value="PurF"/>
</dbReference>
<keyword evidence="7 11" id="KW-0408">Iron</keyword>
<proteinExistence type="inferred from homology"/>
<evidence type="ECO:0000256" key="1">
    <source>
        <dbReference type="ARBA" id="ARBA00005209"/>
    </source>
</evidence>
<dbReference type="PATRIC" id="fig|1162668.3.peg.1051"/>
<dbReference type="KEGG" id="lfc:LFE_0921"/>
<evidence type="ECO:0000313" key="13">
    <source>
        <dbReference type="EMBL" id="BAM06625.1"/>
    </source>
</evidence>
<dbReference type="EMBL" id="AP012342">
    <property type="protein sequence ID" value="BAM06625.1"/>
    <property type="molecule type" value="Genomic_DNA"/>
</dbReference>
<reference evidence="13 14" key="1">
    <citation type="journal article" date="2012" name="J. Bacteriol.">
        <title>Complete Genome Sequence of Leptospirillum ferrooxidans Strain C2-3, Isolated from a Fresh Volcanic Ash Deposit on the Island of Miyake, Japan.</title>
        <authorList>
            <person name="Fujimura R."/>
            <person name="Sato Y."/>
            <person name="Nishizawa T."/>
            <person name="Oshima K."/>
            <person name="Kim S.-W."/>
            <person name="Hattori M."/>
            <person name="Kamijo T."/>
            <person name="Ohta H."/>
        </authorList>
    </citation>
    <scope>NUCLEOTIDE SEQUENCE [LARGE SCALE GENOMIC DNA]</scope>
    <source>
        <strain evidence="13 14">C2-3</strain>
    </source>
</reference>
<comment type="function">
    <text evidence="7">Catalyzes the formation of phosphoribosylamine from phosphoribosylpyrophosphate (PRPP) and glutamine.</text>
</comment>
<evidence type="ECO:0000256" key="8">
    <source>
        <dbReference type="PIRNR" id="PIRNR000485"/>
    </source>
</evidence>
<dbReference type="Gene3D" id="3.40.50.2020">
    <property type="match status" value="1"/>
</dbReference>
<comment type="cofactor">
    <cofactor evidence="7 10">
        <name>Mg(2+)</name>
        <dbReference type="ChEBI" id="CHEBI:18420"/>
    </cofactor>
    <text evidence="7 10">Binds 1 Mg(2+) ion per subunit.</text>
</comment>
<dbReference type="eggNOG" id="COG0034">
    <property type="taxonomic scope" value="Bacteria"/>
</dbReference>
<accession>I0IMX6</accession>
<evidence type="ECO:0000256" key="5">
    <source>
        <dbReference type="ARBA" id="ARBA00022755"/>
    </source>
</evidence>
<keyword evidence="6 7" id="KW-0315">Glutamine amidotransferase</keyword>
<dbReference type="NCBIfam" id="TIGR01134">
    <property type="entry name" value="purF"/>
    <property type="match status" value="1"/>
</dbReference>
<reference evidence="14" key="2">
    <citation type="submission" date="2012-03" db="EMBL/GenBank/DDBJ databases">
        <title>The complete genome sequence of the pioneer microbe on fresh volcanic deposit, Leptospirillum ferrooxidans strain C2-3.</title>
        <authorList>
            <person name="Fujimura R."/>
            <person name="Sato Y."/>
            <person name="Nishizawa T."/>
            <person name="Nanba K."/>
            <person name="Oshima K."/>
            <person name="Hattori M."/>
            <person name="Kamijo T."/>
            <person name="Ohta H."/>
        </authorList>
    </citation>
    <scope>NUCLEOTIDE SEQUENCE [LARGE SCALE GENOMIC DNA]</scope>
    <source>
        <strain evidence="14">C2-3</strain>
    </source>
</reference>
<dbReference type="Proteomes" id="UP000007382">
    <property type="component" value="Chromosome"/>
</dbReference>
<feature type="domain" description="Glutamine amidotransferase type-2" evidence="12">
    <location>
        <begin position="20"/>
        <end position="238"/>
    </location>
</feature>
<feature type="binding site" evidence="7 10">
    <location>
        <position position="362"/>
    </location>
    <ligand>
        <name>Mg(2+)</name>
        <dbReference type="ChEBI" id="CHEBI:18420"/>
    </ligand>
</feature>
<evidence type="ECO:0000256" key="3">
    <source>
        <dbReference type="ARBA" id="ARBA00022676"/>
    </source>
</evidence>
<evidence type="ECO:0000256" key="11">
    <source>
        <dbReference type="PIRSR" id="PIRSR000485-3"/>
    </source>
</evidence>
<comment type="catalytic activity">
    <reaction evidence="7 8">
        <text>5-phospho-beta-D-ribosylamine + L-glutamate + diphosphate = 5-phospho-alpha-D-ribose 1-diphosphate + L-glutamine + H2O</text>
        <dbReference type="Rhea" id="RHEA:14905"/>
        <dbReference type="ChEBI" id="CHEBI:15377"/>
        <dbReference type="ChEBI" id="CHEBI:29985"/>
        <dbReference type="ChEBI" id="CHEBI:33019"/>
        <dbReference type="ChEBI" id="CHEBI:58017"/>
        <dbReference type="ChEBI" id="CHEBI:58359"/>
        <dbReference type="ChEBI" id="CHEBI:58681"/>
        <dbReference type="EC" id="2.4.2.14"/>
    </reaction>
</comment>
<dbReference type="PANTHER" id="PTHR11907">
    <property type="entry name" value="AMIDOPHOSPHORIBOSYLTRANSFERASE"/>
    <property type="match status" value="1"/>
</dbReference>
<dbReference type="GO" id="GO:0004044">
    <property type="term" value="F:amidophosphoribosyltransferase activity"/>
    <property type="evidence" value="ECO:0007669"/>
    <property type="project" value="UniProtKB-UniRule"/>
</dbReference>
<feature type="binding site" evidence="7 11">
    <location>
        <position position="253"/>
    </location>
    <ligand>
        <name>[4Fe-4S] cluster</name>
        <dbReference type="ChEBI" id="CHEBI:49883"/>
    </ligand>
</feature>
<evidence type="ECO:0000256" key="7">
    <source>
        <dbReference type="HAMAP-Rule" id="MF_01931"/>
    </source>
</evidence>
<feature type="binding site" evidence="7 10">
    <location>
        <position position="300"/>
    </location>
    <ligand>
        <name>Mg(2+)</name>
        <dbReference type="ChEBI" id="CHEBI:18420"/>
    </ligand>
</feature>
<gene>
    <name evidence="7" type="primary">purF</name>
    <name evidence="13" type="ordered locus">LFE_0921</name>
</gene>
<evidence type="ECO:0000256" key="2">
    <source>
        <dbReference type="ARBA" id="ARBA00010138"/>
    </source>
</evidence>
<evidence type="ECO:0000256" key="6">
    <source>
        <dbReference type="ARBA" id="ARBA00022962"/>
    </source>
</evidence>
<dbReference type="CDD" id="cd06223">
    <property type="entry name" value="PRTases_typeI"/>
    <property type="match status" value="1"/>
</dbReference>
<dbReference type="InterPro" id="IPR029055">
    <property type="entry name" value="Ntn_hydrolases_N"/>
</dbReference>
<feature type="binding site" evidence="7 11">
    <location>
        <position position="459"/>
    </location>
    <ligand>
        <name>[4Fe-4S] cluster</name>
        <dbReference type="ChEBI" id="CHEBI:49883"/>
    </ligand>
</feature>
<dbReference type="OrthoDB" id="9801213at2"/>
<dbReference type="PIRSF" id="PIRSF000485">
    <property type="entry name" value="Amd_phspho_trans"/>
    <property type="match status" value="1"/>
</dbReference>
<feature type="binding site" evidence="7 10">
    <location>
        <position position="363"/>
    </location>
    <ligand>
        <name>Mg(2+)</name>
        <dbReference type="ChEBI" id="CHEBI:18420"/>
    </ligand>
</feature>
<dbReference type="AlphaFoldDB" id="I0IMX6"/>
<keyword evidence="7 10" id="KW-0479">Metal-binding</keyword>
<sequence>MSSNTSSPTDLPDDHFHEECAVFGIYGHPEAANLTYLGLYALQHRGQEGTGIASLENGKLLLRKSPKLVSEFYTEDLLNDLKGNIAIGHNRYATAGGDPEKDLQPLTAFYSKGPIALVHNGNLTNAIELKREMENEGALFTTEVDSEVLVHLIARSTGMTMVEQMGAALSSVKGSYSFIVLLENSMLGVRDPLGLRPLSIGKIGDAYVLASETCAFDLIGAEFIRDVDPGEMVVINEKGMESHKLFVRKDAPCIFEIVYFARPDSQVFGYPVYLSRKRLGGRLAKDSAVEADLVIPVPDSGLAAALGYSEASGIPVDMGLIRNHYVGRTFIEPQQSIRHFGVKIKLNAVPSILKNKRIVVVDDSIVRGTTSRKIVSMLRAAGASEVHMRIASAPIISPCFYGIDTPTRTELIGATHSLEEIRRYVKADSLAYLSVDAMQEEIERAKDQNNSRKGFCTACFTGCYPIPFSKEERIQHGLFEG</sequence>
<dbReference type="HOGENOM" id="CLU_022389_3_1_0"/>
<feature type="active site" description="Nucleophile" evidence="7 9">
    <location>
        <position position="20"/>
    </location>
</feature>
<dbReference type="MEROPS" id="C44.001"/>
<keyword evidence="4 7" id="KW-0808">Transferase</keyword>
<dbReference type="Pfam" id="PF13537">
    <property type="entry name" value="GATase_7"/>
    <property type="match status" value="1"/>
</dbReference>
<dbReference type="PROSITE" id="PS51278">
    <property type="entry name" value="GATASE_TYPE_2"/>
    <property type="match status" value="1"/>
</dbReference>
<evidence type="ECO:0000259" key="12">
    <source>
        <dbReference type="PROSITE" id="PS51278"/>
    </source>
</evidence>
<feature type="binding site" evidence="7 11">
    <location>
        <position position="456"/>
    </location>
    <ligand>
        <name>[4Fe-4S] cluster</name>
        <dbReference type="ChEBI" id="CHEBI:49883"/>
    </ligand>
</feature>
<dbReference type="InterPro" id="IPR000836">
    <property type="entry name" value="PRTase_dom"/>
</dbReference>
<evidence type="ECO:0000256" key="9">
    <source>
        <dbReference type="PIRSR" id="PIRSR000485-1"/>
    </source>
</evidence>
<protein>
    <recommendedName>
        <fullName evidence="7">Amidophosphoribosyltransferase</fullName>
        <shortName evidence="7">ATase</shortName>
        <ecNumber evidence="7">2.4.2.14</ecNumber>
    </recommendedName>
    <alternativeName>
        <fullName evidence="7">Glutamine phosphoribosylpyrophosphate amidotransferase</fullName>
        <shortName evidence="7">GPATase</shortName>
    </alternativeName>
</protein>
<dbReference type="InterPro" id="IPR035584">
    <property type="entry name" value="PurF_N"/>
</dbReference>
<comment type="cofactor">
    <cofactor evidence="7 11">
        <name>[4Fe-4S] cluster</name>
        <dbReference type="ChEBI" id="CHEBI:49883"/>
    </cofactor>
    <text evidence="7 11">Binds 1 [4Fe-4S] cluster per subunit.</text>
</comment>
<dbReference type="STRING" id="1162668.LFE_0921"/>
<dbReference type="GO" id="GO:0009113">
    <property type="term" value="P:purine nucleobase biosynthetic process"/>
    <property type="evidence" value="ECO:0007669"/>
    <property type="project" value="UniProtKB-UniRule"/>
</dbReference>
<dbReference type="GO" id="GO:0006189">
    <property type="term" value="P:'de novo' IMP biosynthetic process"/>
    <property type="evidence" value="ECO:0007669"/>
    <property type="project" value="UniProtKB-UniRule"/>
</dbReference>
<dbReference type="EC" id="2.4.2.14" evidence="7"/>
<keyword evidence="7" id="KW-0004">4Fe-4S</keyword>
<comment type="pathway">
    <text evidence="1 7 8">Purine metabolism; IMP biosynthesis via de novo pathway; N(1)-(5-phospho-D-ribosyl)glycinamide from 5-phospho-alpha-D-ribose 1-diphosphate: step 1/2.</text>
</comment>
<name>I0IMX6_LEPFC</name>
<comment type="similarity">
    <text evidence="2 7 8">In the C-terminal section; belongs to the purine/pyrimidine phosphoribosyltransferase family.</text>
</comment>
<keyword evidence="3 7" id="KW-0328">Glycosyltransferase</keyword>
<keyword evidence="7 10" id="KW-0460">Magnesium</keyword>
<dbReference type="UniPathway" id="UPA00074">
    <property type="reaction ID" value="UER00124"/>
</dbReference>
<keyword evidence="5 7" id="KW-0658">Purine biosynthesis</keyword>
<evidence type="ECO:0000313" key="14">
    <source>
        <dbReference type="Proteomes" id="UP000007382"/>
    </source>
</evidence>
<dbReference type="InterPro" id="IPR017932">
    <property type="entry name" value="GATase_2_dom"/>
</dbReference>
<keyword evidence="7 11" id="KW-0411">Iron-sulfur</keyword>
<dbReference type="Gene3D" id="3.60.20.10">
    <property type="entry name" value="Glutamine Phosphoribosylpyrophosphate, subunit 1, domain 1"/>
    <property type="match status" value="1"/>
</dbReference>
<evidence type="ECO:0000256" key="10">
    <source>
        <dbReference type="PIRSR" id="PIRSR000485-2"/>
    </source>
</evidence>
<organism evidence="13 14">
    <name type="scientific">Leptospirillum ferrooxidans (strain C2-3)</name>
    <dbReference type="NCBI Taxonomy" id="1162668"/>
    <lineage>
        <taxon>Bacteria</taxon>
        <taxon>Pseudomonadati</taxon>
        <taxon>Nitrospirota</taxon>
        <taxon>Nitrospiria</taxon>
        <taxon>Nitrospirales</taxon>
        <taxon>Nitrospiraceae</taxon>
        <taxon>Leptospirillum</taxon>
    </lineage>
</organism>